<gene>
    <name evidence="2" type="ORF">VN97_g12380</name>
</gene>
<reference evidence="2" key="2">
    <citation type="journal article" date="2016" name="Fungal Biol.">
        <title>Ochratoxin A production by Penicillium thymicola.</title>
        <authorList>
            <person name="Nguyen H.D.T."/>
            <person name="McMullin D.R."/>
            <person name="Ponomareva E."/>
            <person name="Riley R."/>
            <person name="Pomraning K.R."/>
            <person name="Baker S.E."/>
            <person name="Seifert K.A."/>
        </authorList>
    </citation>
    <scope>NUCLEOTIDE SEQUENCE</scope>
    <source>
        <strain evidence="2">DAOM 180753</strain>
    </source>
</reference>
<reference evidence="2" key="1">
    <citation type="submission" date="2015-06" db="EMBL/GenBank/DDBJ databases">
        <authorList>
            <person name="Nguyen H."/>
        </authorList>
    </citation>
    <scope>NUCLEOTIDE SEQUENCE</scope>
    <source>
        <strain evidence="2">DAOM 180753</strain>
    </source>
</reference>
<protein>
    <submittedName>
        <fullName evidence="2">Uncharacterized protein</fullName>
    </submittedName>
</protein>
<dbReference type="Proteomes" id="UP001227192">
    <property type="component" value="Unassembled WGS sequence"/>
</dbReference>
<feature type="compositionally biased region" description="Basic and acidic residues" evidence="1">
    <location>
        <begin position="175"/>
        <end position="189"/>
    </location>
</feature>
<evidence type="ECO:0000313" key="2">
    <source>
        <dbReference type="EMBL" id="KAJ9481122.1"/>
    </source>
</evidence>
<feature type="region of interest" description="Disordered" evidence="1">
    <location>
        <begin position="166"/>
        <end position="254"/>
    </location>
</feature>
<organism evidence="2 3">
    <name type="scientific">Penicillium thymicola</name>
    <dbReference type="NCBI Taxonomy" id="293382"/>
    <lineage>
        <taxon>Eukaryota</taxon>
        <taxon>Fungi</taxon>
        <taxon>Dikarya</taxon>
        <taxon>Ascomycota</taxon>
        <taxon>Pezizomycotina</taxon>
        <taxon>Eurotiomycetes</taxon>
        <taxon>Eurotiomycetidae</taxon>
        <taxon>Eurotiales</taxon>
        <taxon>Aspergillaceae</taxon>
        <taxon>Penicillium</taxon>
    </lineage>
</organism>
<dbReference type="InterPro" id="IPR024526">
    <property type="entry name" value="DUF3807"/>
</dbReference>
<dbReference type="Pfam" id="PF12720">
    <property type="entry name" value="DUF3807"/>
    <property type="match status" value="1"/>
</dbReference>
<accession>A0AAI9X2B3</accession>
<dbReference type="AlphaFoldDB" id="A0AAI9X2B3"/>
<sequence>MMVPLEIEVKLPYDMRYKRIRGTLAKMSDLGDNVLLKVCFCYTMGGRGREVDIQRCLVSVNTVILPTSSRLPATPPIFLHQPRAMQVPNVTLDDLQAFQSKHFSGQQLTVVPQENDQTTDEDLGYYPDGVKRRLTDEQIRIFRHSEIHALLRERQLKDDEAQYQARMQPSLDDGSEGKPDTASEKRPLDAESQMQGGEQKRSKPQSRKGSKKHTREDKPSTLLDYGDDSDQTQKARPPVSQMPYQGRRIISYDD</sequence>
<evidence type="ECO:0000313" key="3">
    <source>
        <dbReference type="Proteomes" id="UP001227192"/>
    </source>
</evidence>
<dbReference type="PANTHER" id="PTHR40642">
    <property type="entry name" value="YALI0F31295P"/>
    <property type="match status" value="1"/>
</dbReference>
<dbReference type="EMBL" id="LACB01000904">
    <property type="protein sequence ID" value="KAJ9481122.1"/>
    <property type="molecule type" value="Genomic_DNA"/>
</dbReference>
<proteinExistence type="predicted"/>
<dbReference type="PANTHER" id="PTHR40642:SF1">
    <property type="entry name" value="YALI0F31295P"/>
    <property type="match status" value="1"/>
</dbReference>
<name>A0AAI9X2B3_PENTH</name>
<comment type="caution">
    <text evidence="2">The sequence shown here is derived from an EMBL/GenBank/DDBJ whole genome shotgun (WGS) entry which is preliminary data.</text>
</comment>
<evidence type="ECO:0000256" key="1">
    <source>
        <dbReference type="SAM" id="MobiDB-lite"/>
    </source>
</evidence>
<feature type="compositionally biased region" description="Basic residues" evidence="1">
    <location>
        <begin position="202"/>
        <end position="213"/>
    </location>
</feature>
<keyword evidence="3" id="KW-1185">Reference proteome</keyword>